<dbReference type="InterPro" id="IPR014564">
    <property type="entry name" value="UCP031503_TM"/>
</dbReference>
<dbReference type="RefSeq" id="WP_091484649.1">
    <property type="nucleotide sequence ID" value="NZ_FOTR01000009.1"/>
</dbReference>
<feature type="transmembrane region" description="Helical" evidence="1">
    <location>
        <begin position="52"/>
        <end position="71"/>
    </location>
</feature>
<keyword evidence="1" id="KW-1133">Transmembrane helix</keyword>
<dbReference type="PANTHER" id="PTHR41771">
    <property type="entry name" value="MEMBRANE PROTEIN-RELATED"/>
    <property type="match status" value="1"/>
</dbReference>
<protein>
    <submittedName>
        <fullName evidence="2">YibE/F-like protein</fullName>
    </submittedName>
</protein>
<keyword evidence="3" id="KW-1185">Reference proteome</keyword>
<dbReference type="PANTHER" id="PTHR41771:SF1">
    <property type="entry name" value="MEMBRANE PROTEIN"/>
    <property type="match status" value="1"/>
</dbReference>
<evidence type="ECO:0000256" key="1">
    <source>
        <dbReference type="SAM" id="Phobius"/>
    </source>
</evidence>
<feature type="transmembrane region" description="Helical" evidence="1">
    <location>
        <begin position="179"/>
        <end position="202"/>
    </location>
</feature>
<dbReference type="InterPro" id="IPR012507">
    <property type="entry name" value="YibE_F"/>
</dbReference>
<evidence type="ECO:0000313" key="3">
    <source>
        <dbReference type="Proteomes" id="UP000198565"/>
    </source>
</evidence>
<proteinExistence type="predicted"/>
<dbReference type="Pfam" id="PF07907">
    <property type="entry name" value="YibE_F"/>
    <property type="match status" value="1"/>
</dbReference>
<dbReference type="Proteomes" id="UP000198565">
    <property type="component" value="Unassembled WGS sequence"/>
</dbReference>
<gene>
    <name evidence="2" type="ORF">SAMN04487943_109121</name>
</gene>
<reference evidence="3" key="1">
    <citation type="submission" date="2016-10" db="EMBL/GenBank/DDBJ databases">
        <authorList>
            <person name="Varghese N."/>
            <person name="Submissions S."/>
        </authorList>
    </citation>
    <scope>NUCLEOTIDE SEQUENCE [LARGE SCALE GENOMIC DNA]</scope>
    <source>
        <strain evidence="3">CGMCC 1.4250</strain>
    </source>
</reference>
<dbReference type="PIRSF" id="PIRSF031503">
    <property type="entry name" value="UCP031503_mp"/>
    <property type="match status" value="1"/>
</dbReference>
<evidence type="ECO:0000313" key="2">
    <source>
        <dbReference type="EMBL" id="SFM18448.1"/>
    </source>
</evidence>
<accession>A0A1I4NSE3</accession>
<feature type="transmembrane region" description="Helical" evidence="1">
    <location>
        <begin position="222"/>
        <end position="248"/>
    </location>
</feature>
<dbReference type="OrthoDB" id="2414035at2"/>
<feature type="transmembrane region" description="Helical" evidence="1">
    <location>
        <begin position="26"/>
        <end position="45"/>
    </location>
</feature>
<sequence length="255" mass="28196">MNVLVVLSIILFVLMAIVGGKKGVKSFIALFLNFGVLIITILVMNDPNANPIWLTLVACAFISAISLFYINDVNSKTTMAFFSTIITLLILFFFIIIITEKSMIQGFGAEESEELMTFSLFIGIDFIKVAASVIIMSTIGAIVDTAISITSPMREIHHHNPMITRKDLFLAGIRIGRDILGTSTNTLFFAFFGGYMGLLIWFKDLSYSFSEIINAKVFSDEMITIFTAGMGVALVIPIASWMTSYYLVTIGNKKK</sequence>
<dbReference type="STRING" id="334253.SAMN04487943_109121"/>
<dbReference type="EMBL" id="FOTR01000009">
    <property type="protein sequence ID" value="SFM18448.1"/>
    <property type="molecule type" value="Genomic_DNA"/>
</dbReference>
<organism evidence="2 3">
    <name type="scientific">Gracilibacillus orientalis</name>
    <dbReference type="NCBI Taxonomy" id="334253"/>
    <lineage>
        <taxon>Bacteria</taxon>
        <taxon>Bacillati</taxon>
        <taxon>Bacillota</taxon>
        <taxon>Bacilli</taxon>
        <taxon>Bacillales</taxon>
        <taxon>Bacillaceae</taxon>
        <taxon>Gracilibacillus</taxon>
    </lineage>
</organism>
<feature type="transmembrane region" description="Helical" evidence="1">
    <location>
        <begin position="77"/>
        <end position="98"/>
    </location>
</feature>
<dbReference type="AlphaFoldDB" id="A0A1I4NSE3"/>
<keyword evidence="1" id="KW-0812">Transmembrane</keyword>
<name>A0A1I4NSE3_9BACI</name>
<keyword evidence="1" id="KW-0472">Membrane</keyword>